<protein>
    <submittedName>
        <fullName evidence="1">Proteolysis tag peptide encoded by tmRNA Mycop_hyorh_MCLD</fullName>
    </submittedName>
</protein>
<dbReference type="AlphaFoldDB" id="V6BJD8"/>
<name>V6BJD8_MESHY</name>
<organism evidence="1">
    <name type="scientific">Mesomycoplasma hyorhinis GDL-1</name>
    <dbReference type="NCBI Taxonomy" id="1129369"/>
    <lineage>
        <taxon>Bacteria</taxon>
        <taxon>Bacillati</taxon>
        <taxon>Mycoplasmatota</taxon>
        <taxon>Mycoplasmoidales</taxon>
        <taxon>Metamycoplasmataceae</taxon>
        <taxon>Mesomycoplasma</taxon>
    </lineage>
</organism>
<feature type="non-terminal residue" evidence="1">
    <location>
        <position position="1"/>
    </location>
</feature>
<gene>
    <name evidence="1" type="primary">tmRNA Mycop_hyorh_MCLD</name>
</gene>
<reference evidence="1" key="2">
    <citation type="submission" date="2013-09" db="EMBL/GenBank/DDBJ databases">
        <authorList>
            <consortium name="The tmRNA Website and RNAcentral"/>
        </authorList>
    </citation>
    <scope>NUCLEOTIDE SEQUENCE</scope>
</reference>
<proteinExistence type="predicted"/>
<dbReference type="EMBL" id="HG788859">
    <property type="protein sequence ID" value="CDK10521.1"/>
    <property type="molecule type" value="Transcribed_RNA"/>
</dbReference>
<reference evidence="1" key="1">
    <citation type="journal article" date="2004" name="Nucleic Acids Res.">
        <title>The tmRNA website: reductive evolution of tmRNA in plastids and other endosymbionts.</title>
        <authorList>
            <person name="Gueneau de Novoa P."/>
            <person name="Williams K.P."/>
        </authorList>
    </citation>
    <scope>NUCLEOTIDE SEQUENCE</scope>
</reference>
<accession>V6BJD8</accession>
<evidence type="ECO:0000313" key="1">
    <source>
        <dbReference type="EMBL" id="CDI38383.1"/>
    </source>
</evidence>
<sequence>GKENKKEDYSLLMNASTQSNLAFAF</sequence>
<dbReference type="EMBL" id="HG526998">
    <property type="protein sequence ID" value="CDI38383.1"/>
    <property type="molecule type" value="Genomic_DNA"/>
</dbReference>